<dbReference type="EMBL" id="CAMXCT020005669">
    <property type="protein sequence ID" value="CAL1166378.1"/>
    <property type="molecule type" value="Genomic_DNA"/>
</dbReference>
<protein>
    <submittedName>
        <fullName evidence="1">Uncharacterized protein</fullName>
    </submittedName>
</protein>
<sequence length="281" mass="31984">MAESDNVLVNLQRWAQHAVNHVKGGHGSGALLWETRPIGSSSMFSGTCYPERALAYIGAARKMQDPTLKELTEPLWTCEIDSKARGSQRDSLPPTACKFENIEHFISPKALAEMKKVKIKHSTKRFQKWWGIASKATMCTHAYCSQHLRKCPIRDSFLDVTGSICKSFSSLGNLEGEDSENSILLVIWMVFNFRRRTAILTHENVRGFVSQLISDEACKAGYNHVQAKCHPRDVGIPVGRPRKYFGFKKSNDHLVFSKYIYVYFYLWKPLIIYICTAESRI</sequence>
<name>A0A9P1GH52_9DINO</name>
<evidence type="ECO:0000313" key="1">
    <source>
        <dbReference type="EMBL" id="CAI4013003.1"/>
    </source>
</evidence>
<dbReference type="Gene3D" id="3.40.50.150">
    <property type="entry name" value="Vaccinia Virus protein VP39"/>
    <property type="match status" value="1"/>
</dbReference>
<accession>A0A9P1GH52</accession>
<dbReference type="EMBL" id="CAMXCT010005669">
    <property type="protein sequence ID" value="CAI4013003.1"/>
    <property type="molecule type" value="Genomic_DNA"/>
</dbReference>
<dbReference type="InterPro" id="IPR029063">
    <property type="entry name" value="SAM-dependent_MTases_sf"/>
</dbReference>
<dbReference type="AlphaFoldDB" id="A0A9P1GH52"/>
<keyword evidence="3" id="KW-1185">Reference proteome</keyword>
<dbReference type="SUPFAM" id="SSF53335">
    <property type="entry name" value="S-adenosyl-L-methionine-dependent methyltransferases"/>
    <property type="match status" value="1"/>
</dbReference>
<gene>
    <name evidence="1" type="ORF">C1SCF055_LOCUS38014</name>
</gene>
<reference evidence="1" key="1">
    <citation type="submission" date="2022-10" db="EMBL/GenBank/DDBJ databases">
        <authorList>
            <person name="Chen Y."/>
            <person name="Dougan E. K."/>
            <person name="Chan C."/>
            <person name="Rhodes N."/>
            <person name="Thang M."/>
        </authorList>
    </citation>
    <scope>NUCLEOTIDE SEQUENCE</scope>
</reference>
<evidence type="ECO:0000313" key="2">
    <source>
        <dbReference type="EMBL" id="CAL4800315.1"/>
    </source>
</evidence>
<proteinExistence type="predicted"/>
<dbReference type="EMBL" id="CAMXCT030005669">
    <property type="protein sequence ID" value="CAL4800315.1"/>
    <property type="molecule type" value="Genomic_DNA"/>
</dbReference>
<reference evidence="2 3" key="2">
    <citation type="submission" date="2024-05" db="EMBL/GenBank/DDBJ databases">
        <authorList>
            <person name="Chen Y."/>
            <person name="Shah S."/>
            <person name="Dougan E. K."/>
            <person name="Thang M."/>
            <person name="Chan C."/>
        </authorList>
    </citation>
    <scope>NUCLEOTIDE SEQUENCE [LARGE SCALE GENOMIC DNA]</scope>
</reference>
<dbReference type="Proteomes" id="UP001152797">
    <property type="component" value="Unassembled WGS sequence"/>
</dbReference>
<organism evidence="1">
    <name type="scientific">Cladocopium goreaui</name>
    <dbReference type="NCBI Taxonomy" id="2562237"/>
    <lineage>
        <taxon>Eukaryota</taxon>
        <taxon>Sar</taxon>
        <taxon>Alveolata</taxon>
        <taxon>Dinophyceae</taxon>
        <taxon>Suessiales</taxon>
        <taxon>Symbiodiniaceae</taxon>
        <taxon>Cladocopium</taxon>
    </lineage>
</organism>
<comment type="caution">
    <text evidence="1">The sequence shown here is derived from an EMBL/GenBank/DDBJ whole genome shotgun (WGS) entry which is preliminary data.</text>
</comment>
<evidence type="ECO:0000313" key="3">
    <source>
        <dbReference type="Proteomes" id="UP001152797"/>
    </source>
</evidence>